<dbReference type="STRING" id="639283.Snov_1487"/>
<reference evidence="2 3" key="1">
    <citation type="journal article" date="2012" name="Stand. Genomic Sci.">
        <title>Complete genome sequence of the facultatively chemolithoautotrophic and methylotrophic alpha Proteobacterium Starkeya novella type strain (ATCC 8093(T)).</title>
        <authorList>
            <person name="Kappler U."/>
            <person name="Davenport K."/>
            <person name="Beatson S."/>
            <person name="Lucas S."/>
            <person name="Lapidus A."/>
            <person name="Copeland A."/>
            <person name="Berry K.W."/>
            <person name="Glavina Del Rio T."/>
            <person name="Hammon N."/>
            <person name="Dalin E."/>
            <person name="Tice H."/>
            <person name="Pitluck S."/>
            <person name="Richardson P."/>
            <person name="Bruce D."/>
            <person name="Goodwin L.A."/>
            <person name="Han C."/>
            <person name="Tapia R."/>
            <person name="Detter J.C."/>
            <person name="Chang Y.J."/>
            <person name="Jeffries C.D."/>
            <person name="Land M."/>
            <person name="Hauser L."/>
            <person name="Kyrpides N.C."/>
            <person name="Goker M."/>
            <person name="Ivanova N."/>
            <person name="Klenk H.P."/>
            <person name="Woyke T."/>
        </authorList>
    </citation>
    <scope>NUCLEOTIDE SEQUENCE [LARGE SCALE GENOMIC DNA]</scope>
    <source>
        <strain evidence="3">ATCC 8093 / DSM 506 / JCM 20403 / CCM 1077 / IAM 12100 / NBRC 12443 / NCIMB 10456</strain>
    </source>
</reference>
<name>D7A9M1_ANCN5</name>
<accession>D7A9M1</accession>
<gene>
    <name evidence="2" type="ordered locus">Snov_1487</name>
</gene>
<dbReference type="OrthoDB" id="9799538at2"/>
<keyword evidence="3" id="KW-1185">Reference proteome</keyword>
<dbReference type="FunFam" id="3.40.30.10:FF:000206">
    <property type="entry name" value="Probable glutathione S-transferase"/>
    <property type="match status" value="1"/>
</dbReference>
<dbReference type="Proteomes" id="UP000006633">
    <property type="component" value="Chromosome"/>
</dbReference>
<evidence type="ECO:0000313" key="3">
    <source>
        <dbReference type="Proteomes" id="UP000006633"/>
    </source>
</evidence>
<dbReference type="GO" id="GO:0006559">
    <property type="term" value="P:L-phenylalanine catabolic process"/>
    <property type="evidence" value="ECO:0007669"/>
    <property type="project" value="TreeGrafter"/>
</dbReference>
<dbReference type="PROSITE" id="PS50404">
    <property type="entry name" value="GST_NTER"/>
    <property type="match status" value="1"/>
</dbReference>
<dbReference type="InterPro" id="IPR004045">
    <property type="entry name" value="Glutathione_S-Trfase_N"/>
</dbReference>
<dbReference type="Gene3D" id="1.20.1050.10">
    <property type="match status" value="1"/>
</dbReference>
<dbReference type="EMBL" id="CP002026">
    <property type="protein sequence ID" value="ADH88797.1"/>
    <property type="molecule type" value="Genomic_DNA"/>
</dbReference>
<dbReference type="AlphaFoldDB" id="D7A9M1"/>
<dbReference type="InterPro" id="IPR040079">
    <property type="entry name" value="Glutathione_S-Trfase"/>
</dbReference>
<evidence type="ECO:0000259" key="1">
    <source>
        <dbReference type="PROSITE" id="PS50404"/>
    </source>
</evidence>
<dbReference type="PANTHER" id="PTHR42673:SF4">
    <property type="entry name" value="MALEYLACETOACETATE ISOMERASE"/>
    <property type="match status" value="1"/>
</dbReference>
<dbReference type="CDD" id="cd03194">
    <property type="entry name" value="GST_C_3"/>
    <property type="match status" value="1"/>
</dbReference>
<dbReference type="SFLD" id="SFLDG00358">
    <property type="entry name" value="Main_(cytGST)"/>
    <property type="match status" value="1"/>
</dbReference>
<evidence type="ECO:0000313" key="2">
    <source>
        <dbReference type="EMBL" id="ADH88797.1"/>
    </source>
</evidence>
<dbReference type="eggNOG" id="COG0625">
    <property type="taxonomic scope" value="Bacteria"/>
</dbReference>
<dbReference type="CDD" id="cd03043">
    <property type="entry name" value="GST_N_1"/>
    <property type="match status" value="1"/>
</dbReference>
<dbReference type="SUPFAM" id="SSF52833">
    <property type="entry name" value="Thioredoxin-like"/>
    <property type="match status" value="1"/>
</dbReference>
<dbReference type="Pfam" id="PF13409">
    <property type="entry name" value="GST_N_2"/>
    <property type="match status" value="1"/>
</dbReference>
<protein>
    <submittedName>
        <fullName evidence="2">Glutathione S-transferase domain protein</fullName>
    </submittedName>
</protein>
<organism evidence="2 3">
    <name type="scientific">Ancylobacter novellus (strain ATCC 8093 / DSM 506 / JCM 20403 / CCM 1077 / IAM 12100 / NBRC 12443 / NCIMB 10456)</name>
    <name type="common">Starkeya novella</name>
    <dbReference type="NCBI Taxonomy" id="639283"/>
    <lineage>
        <taxon>Bacteria</taxon>
        <taxon>Pseudomonadati</taxon>
        <taxon>Pseudomonadota</taxon>
        <taxon>Alphaproteobacteria</taxon>
        <taxon>Hyphomicrobiales</taxon>
        <taxon>Xanthobacteraceae</taxon>
        <taxon>Ancylobacter</taxon>
    </lineage>
</organism>
<dbReference type="GO" id="GO:0016034">
    <property type="term" value="F:maleylacetoacetate isomerase activity"/>
    <property type="evidence" value="ECO:0007669"/>
    <property type="project" value="TreeGrafter"/>
</dbReference>
<sequence length="224" mass="24912">MALKLIIGNKNYSSWSLRPWLAMTALGIPFEEILVPLDAPDFKDRVRAHSPAGKVPVLIDGEAVVWESIAILEHLAERFPEKNVWPSEPVARAHARSLATEMHGGFGALRSVAPMNLWRPVEPRTLPEAALKDVRVLVRRWGEARRRFGEGGDFLFGAFSGADAMYAPVATRIRTYAIEVDEVAAAYVEAIHAHPAFVAWKEEGLKETGVLPEDEVDWPTVKRV</sequence>
<dbReference type="InterPro" id="IPR036282">
    <property type="entry name" value="Glutathione-S-Trfase_C_sf"/>
</dbReference>
<dbReference type="PANTHER" id="PTHR42673">
    <property type="entry name" value="MALEYLACETOACETATE ISOMERASE"/>
    <property type="match status" value="1"/>
</dbReference>
<feature type="domain" description="GST N-terminal" evidence="1">
    <location>
        <begin position="3"/>
        <end position="83"/>
    </location>
</feature>
<proteinExistence type="predicted"/>
<dbReference type="InterPro" id="IPR036249">
    <property type="entry name" value="Thioredoxin-like_sf"/>
</dbReference>
<dbReference type="GO" id="GO:0006749">
    <property type="term" value="P:glutathione metabolic process"/>
    <property type="evidence" value="ECO:0007669"/>
    <property type="project" value="TreeGrafter"/>
</dbReference>
<dbReference type="SUPFAM" id="SSF47616">
    <property type="entry name" value="GST C-terminal domain-like"/>
    <property type="match status" value="1"/>
</dbReference>
<dbReference type="RefSeq" id="WP_013166301.1">
    <property type="nucleotide sequence ID" value="NC_014217.1"/>
</dbReference>
<dbReference type="KEGG" id="sno:Snov_1487"/>
<dbReference type="SFLD" id="SFLDS00019">
    <property type="entry name" value="Glutathione_Transferase_(cytos"/>
    <property type="match status" value="1"/>
</dbReference>
<dbReference type="HOGENOM" id="CLU_070658_0_0_5"/>
<dbReference type="GO" id="GO:0004364">
    <property type="term" value="F:glutathione transferase activity"/>
    <property type="evidence" value="ECO:0007669"/>
    <property type="project" value="TreeGrafter"/>
</dbReference>
<dbReference type="Gene3D" id="3.40.30.10">
    <property type="entry name" value="Glutaredoxin"/>
    <property type="match status" value="1"/>
</dbReference>